<evidence type="ECO:0000256" key="1">
    <source>
        <dbReference type="SAM" id="MobiDB-lite"/>
    </source>
</evidence>
<name>A0A9W6S280_9ACTN</name>
<proteinExistence type="predicted"/>
<feature type="region of interest" description="Disordered" evidence="1">
    <location>
        <begin position="58"/>
        <end position="78"/>
    </location>
</feature>
<sequence>MAQGADDVARLQDAARGQSTVGGAAEAEVAQIVGEDVVAGGVQDRDVRDEVDLDVVAGGGVHRTPGFEMGGQPRAAEPPWMVDDHDGVRALGRHEPSLQGRAVLGGEGDVLELQPVLGRRAQDG</sequence>
<dbReference type="RefSeq" id="WP_285569912.1">
    <property type="nucleotide sequence ID" value="NZ_BSTK01000003.1"/>
</dbReference>
<evidence type="ECO:0000313" key="2">
    <source>
        <dbReference type="EMBL" id="GLY84417.1"/>
    </source>
</evidence>
<evidence type="ECO:0000313" key="3">
    <source>
        <dbReference type="Proteomes" id="UP001165074"/>
    </source>
</evidence>
<dbReference type="EMBL" id="BSTK01000003">
    <property type="protein sequence ID" value="GLY84417.1"/>
    <property type="molecule type" value="Genomic_DNA"/>
</dbReference>
<feature type="region of interest" description="Disordered" evidence="1">
    <location>
        <begin position="1"/>
        <end position="24"/>
    </location>
</feature>
<gene>
    <name evidence="2" type="ORF">Airi02_023460</name>
</gene>
<dbReference type="Proteomes" id="UP001165074">
    <property type="component" value="Unassembled WGS sequence"/>
</dbReference>
<keyword evidence="3" id="KW-1185">Reference proteome</keyword>
<accession>A0A9W6S280</accession>
<protein>
    <submittedName>
        <fullName evidence="2">Uncharacterized protein</fullName>
    </submittedName>
</protein>
<dbReference type="AlphaFoldDB" id="A0A9W6S280"/>
<reference evidence="2" key="1">
    <citation type="submission" date="2023-03" db="EMBL/GenBank/DDBJ databases">
        <title>Actinoallomurus iriomotensis NBRC 103684.</title>
        <authorList>
            <person name="Ichikawa N."/>
            <person name="Sato H."/>
            <person name="Tonouchi N."/>
        </authorList>
    </citation>
    <scope>NUCLEOTIDE SEQUENCE</scope>
    <source>
        <strain evidence="2">NBRC 103684</strain>
    </source>
</reference>
<comment type="caution">
    <text evidence="2">The sequence shown here is derived from an EMBL/GenBank/DDBJ whole genome shotgun (WGS) entry which is preliminary data.</text>
</comment>
<organism evidence="2 3">
    <name type="scientific">Actinoallomurus iriomotensis</name>
    <dbReference type="NCBI Taxonomy" id="478107"/>
    <lineage>
        <taxon>Bacteria</taxon>
        <taxon>Bacillati</taxon>
        <taxon>Actinomycetota</taxon>
        <taxon>Actinomycetes</taxon>
        <taxon>Streptosporangiales</taxon>
        <taxon>Thermomonosporaceae</taxon>
        <taxon>Actinoallomurus</taxon>
    </lineage>
</organism>